<dbReference type="InterPro" id="IPR007039">
    <property type="entry name" value="TrbC/VirB2"/>
</dbReference>
<protein>
    <submittedName>
        <fullName evidence="1">Uncharacterized protein</fullName>
    </submittedName>
</protein>
<gene>
    <name evidence="1" type="ORF">CTOB1V02_LOCUS17351</name>
</gene>
<name>A0A7R8X244_9CRUS</name>
<evidence type="ECO:0000313" key="1">
    <source>
        <dbReference type="EMBL" id="CAD7239536.1"/>
    </source>
</evidence>
<dbReference type="Pfam" id="PF04956">
    <property type="entry name" value="TrbC"/>
    <property type="match status" value="1"/>
</dbReference>
<accession>A0A7R8X244</accession>
<dbReference type="AlphaFoldDB" id="A0A7R8X244"/>
<sequence>MMPVAAFAGGGLPWEAPLQTVVNSLTGPVALSIGLLGLFAAGGTLIFGGELTGFAKTVSWIFLAVALMVLGVNIFNTLFGATGG</sequence>
<dbReference type="EMBL" id="OB729925">
    <property type="protein sequence ID" value="CAD7239536.1"/>
    <property type="molecule type" value="Genomic_DNA"/>
</dbReference>
<organism evidence="1">
    <name type="scientific">Cyprideis torosa</name>
    <dbReference type="NCBI Taxonomy" id="163714"/>
    <lineage>
        <taxon>Eukaryota</taxon>
        <taxon>Metazoa</taxon>
        <taxon>Ecdysozoa</taxon>
        <taxon>Arthropoda</taxon>
        <taxon>Crustacea</taxon>
        <taxon>Oligostraca</taxon>
        <taxon>Ostracoda</taxon>
        <taxon>Podocopa</taxon>
        <taxon>Podocopida</taxon>
        <taxon>Cytherocopina</taxon>
        <taxon>Cytheroidea</taxon>
        <taxon>Cytherideidae</taxon>
        <taxon>Cyprideis</taxon>
    </lineage>
</organism>
<proteinExistence type="predicted"/>
<reference evidence="1" key="1">
    <citation type="submission" date="2020-11" db="EMBL/GenBank/DDBJ databases">
        <authorList>
            <person name="Tran Van P."/>
        </authorList>
    </citation>
    <scope>NUCLEOTIDE SEQUENCE</scope>
</reference>
<feature type="non-terminal residue" evidence="1">
    <location>
        <position position="84"/>
    </location>
</feature>